<dbReference type="RefSeq" id="YP_009296019.1">
    <property type="nucleotide sequence ID" value="NC_031169.1"/>
</dbReference>
<name>A0A1C9C9A2_9FLOR</name>
<dbReference type="EMBL" id="KX284712">
    <property type="protein sequence ID" value="AOM64954.1"/>
    <property type="molecule type" value="Genomic_DNA"/>
</dbReference>
<protein>
    <recommendedName>
        <fullName evidence="2">Ycf80</fullName>
    </recommendedName>
</protein>
<keyword evidence="1" id="KW-0934">Plastid</keyword>
<proteinExistence type="predicted"/>
<dbReference type="AlphaFoldDB" id="A0A1C9C9A2"/>
<sequence length="485" mass="58265">MIFFNLRQLFHQPVHISSSKIITKASSVLNIHDKKKKFLSSHSLVMNKSYLFSFFHVRNRKPSLNTHKEFAQNKLISRNFFNQLINKYWQETIFLSVSDRIADSYIYKLKSRGLSVYKKRPKRFLVNFGKALVTGRVESSLQDDKLSYEELMKIGYLKYVWRKGLNINLLQNLLNRGTESSLKPIQIQLIKYFENNEFPVFITVNNFNQMVLAEPGSEPRYARSFADKLYTWYYNYFLGSNQSRPTYQGLFFINHEDALEYKNSISFKYPKSSKENSLQVFTTRLDFFYKLNRMLIPRIRFTLIPDLKELAELVFKYRKYKHIFFHPQQNYGKDHFQGQPIYFIQPISVRNKATKRIELVNYTYQVQQSNIYKESQLIFTNYKTAMRAWNKFKYKYKSQYNLPNKPKIMVYNLEDFIKTCEIDNKLYLNNSLFVPSQQSYKYIKNEQAEKYPTRLKQILSDKFLYFQVLSKRIFWSITSRLPASW</sequence>
<reference evidence="1" key="1">
    <citation type="journal article" date="2016" name="BMC Biol.">
        <title>Parallel evolution of highly conserved plastid genome architecture in red seaweeds and seed plants.</title>
        <authorList>
            <person name="Lee J."/>
            <person name="Cho C.H."/>
            <person name="Park S.I."/>
            <person name="Choi J.W."/>
            <person name="Song H.S."/>
            <person name="West J.A."/>
            <person name="Bhattacharya D."/>
            <person name="Yoon H.S."/>
        </authorList>
    </citation>
    <scope>NUCLEOTIDE SEQUENCE</scope>
</reference>
<geneLocation type="plastid" evidence="1"/>
<dbReference type="GeneID" id="29072289"/>
<accession>A0A1C9C9A2</accession>
<organism evidence="1">
    <name type="scientific">Schizymenia dubyi</name>
    <dbReference type="NCBI Taxonomy" id="38368"/>
    <lineage>
        <taxon>Eukaryota</taxon>
        <taxon>Rhodophyta</taxon>
        <taxon>Florideophyceae</taxon>
        <taxon>Rhodymeniophycidae</taxon>
        <taxon>Nemastomatales</taxon>
        <taxon>Schizymeniaceae</taxon>
        <taxon>Schizymenia</taxon>
    </lineage>
</organism>
<evidence type="ECO:0000313" key="1">
    <source>
        <dbReference type="EMBL" id="AOM64954.1"/>
    </source>
</evidence>
<evidence type="ECO:0008006" key="2">
    <source>
        <dbReference type="Google" id="ProtNLM"/>
    </source>
</evidence>
<gene>
    <name evidence="1" type="primary">ycf80</name>
    <name evidence="1" type="ORF">Schiz_071</name>
</gene>